<gene>
    <name evidence="2" type="ORF">H9625_16320</name>
</gene>
<dbReference type="Proteomes" id="UP000620874">
    <property type="component" value="Unassembled WGS sequence"/>
</dbReference>
<dbReference type="InterPro" id="IPR036108">
    <property type="entry name" value="4pyrrol_syn_uPrphyn_synt_sf"/>
</dbReference>
<proteinExistence type="predicted"/>
<reference evidence="2 3" key="1">
    <citation type="submission" date="2020-08" db="EMBL/GenBank/DDBJ databases">
        <title>A Genomic Blueprint of the Chicken Gut Microbiome.</title>
        <authorList>
            <person name="Gilroy R."/>
            <person name="Ravi A."/>
            <person name="Getino M."/>
            <person name="Pursley I."/>
            <person name="Horton D.L."/>
            <person name="Alikhan N.-F."/>
            <person name="Baker D."/>
            <person name="Gharbi K."/>
            <person name="Hall N."/>
            <person name="Watson M."/>
            <person name="Adriaenssens E.M."/>
            <person name="Foster-Nyarko E."/>
            <person name="Jarju S."/>
            <person name="Secka A."/>
            <person name="Antonio M."/>
            <person name="Oren A."/>
            <person name="Chaudhuri R."/>
            <person name="La Ragione R.M."/>
            <person name="Hildebrand F."/>
            <person name="Pallen M.J."/>
        </authorList>
    </citation>
    <scope>NUCLEOTIDE SEQUENCE [LARGE SCALE GENOMIC DNA]</scope>
    <source>
        <strain evidence="2 3">Sa1CVN1</strain>
    </source>
</reference>
<evidence type="ECO:0000259" key="1">
    <source>
        <dbReference type="Pfam" id="PF02602"/>
    </source>
</evidence>
<dbReference type="Gene3D" id="3.40.50.10090">
    <property type="match status" value="2"/>
</dbReference>
<dbReference type="EMBL" id="JACSPP010000086">
    <property type="protein sequence ID" value="MBD8041975.1"/>
    <property type="molecule type" value="Genomic_DNA"/>
</dbReference>
<dbReference type="SUPFAM" id="SSF69618">
    <property type="entry name" value="HemD-like"/>
    <property type="match status" value="1"/>
</dbReference>
<sequence length="248" mass="28420">MKIKKVLVSQPKPTSEKSPYFDIAEKYGVKIDFRPFIKVESLSAKEFRQQKISILDHTAVVFTSRHAIDHFFNLCAELRVTVPETMKYFCTSEAIALYIQKYVQYRKRKVFFGATGKFVDLVPVIVKHSTEKYLIPMSDVHNDEVKDLLDKHHIQHTEAVMYRTVSNDFTPEEDFDYDMLIFFSPAGIQSLMKNFPKFEQKDIAIGSFGPTTAKAVKDAGLRLDLEAPTVAAPSMPAALDMFIREHNK</sequence>
<keyword evidence="3" id="KW-1185">Reference proteome</keyword>
<organism evidence="2 3">
    <name type="scientific">Phocaeicola intestinalis</name>
    <dbReference type="NCBI Taxonomy" id="2762212"/>
    <lineage>
        <taxon>Bacteria</taxon>
        <taxon>Pseudomonadati</taxon>
        <taxon>Bacteroidota</taxon>
        <taxon>Bacteroidia</taxon>
        <taxon>Bacteroidales</taxon>
        <taxon>Bacteroidaceae</taxon>
        <taxon>Phocaeicola</taxon>
    </lineage>
</organism>
<feature type="domain" description="Tetrapyrrole biosynthesis uroporphyrinogen III synthase" evidence="1">
    <location>
        <begin position="24"/>
        <end position="235"/>
    </location>
</feature>
<dbReference type="InterPro" id="IPR003754">
    <property type="entry name" value="4pyrrol_synth_uPrphyn_synth"/>
</dbReference>
<dbReference type="Pfam" id="PF02602">
    <property type="entry name" value="HEM4"/>
    <property type="match status" value="1"/>
</dbReference>
<dbReference type="CDD" id="cd06578">
    <property type="entry name" value="HemD"/>
    <property type="match status" value="1"/>
</dbReference>
<evidence type="ECO:0000313" key="2">
    <source>
        <dbReference type="EMBL" id="MBD8041975.1"/>
    </source>
</evidence>
<name>A0ABR8YCN8_9BACT</name>
<dbReference type="RefSeq" id="WP_022039953.1">
    <property type="nucleotide sequence ID" value="NZ_JACSPP010000086.1"/>
</dbReference>
<comment type="caution">
    <text evidence="2">The sequence shown here is derived from an EMBL/GenBank/DDBJ whole genome shotgun (WGS) entry which is preliminary data.</text>
</comment>
<evidence type="ECO:0000313" key="3">
    <source>
        <dbReference type="Proteomes" id="UP000620874"/>
    </source>
</evidence>
<accession>A0ABR8YCN8</accession>
<protein>
    <submittedName>
        <fullName evidence="2">Uroporphyrinogen-III synthase</fullName>
    </submittedName>
</protein>